<accession>A0A1E4U278</accession>
<dbReference type="STRING" id="669874.A0A1E4U278"/>
<dbReference type="PANTHER" id="PTHR28097:SF1">
    <property type="entry name" value="PHEROMONE A FACTOR RECEPTOR"/>
    <property type="match status" value="1"/>
</dbReference>
<feature type="transmembrane region" description="Helical" evidence="10">
    <location>
        <begin position="211"/>
        <end position="230"/>
    </location>
</feature>
<comment type="subcellular location">
    <subcellularLocation>
        <location evidence="1">Membrane</location>
        <topology evidence="1">Multi-pass membrane protein</topology>
    </subcellularLocation>
</comment>
<dbReference type="GO" id="GO:0000750">
    <property type="term" value="P:pheromone-dependent signal transduction involved in conjugation with cellular fusion"/>
    <property type="evidence" value="ECO:0007669"/>
    <property type="project" value="TreeGrafter"/>
</dbReference>
<keyword evidence="4 10" id="KW-0812">Transmembrane</keyword>
<sequence>MGYEQALQALSIISFLSLIPPLVWNIKCRNAPAIVLVVWLLLLLIKEVVDASVWSGEDFAERWDGRIWCDIMVKIQVGSNIGILTSITAVCLNLYIILCANNLTIMWFASAKRKLFIELLITLIFPFCIMGLNYIVQNIRYIILRYAGCEISTTDSWVVVVLYSMWMVIFSLIAFILALLTIIKYFRRRKDVKDILNCTNSGLSLRRFARLLIFCILIILVMFPISLYYFCSEVTSIVGGYSWDEVHDPSTWDLVVFIDEPSPLFDRWIYIFVSLFCFLIFGSGEDAFLMYRDWLTAIGFGPLISKYEYFKKRKTQGDFDSFKEETNNNIYQLNDVEAFTGTSSLQKYDSMTKDDDDAILMKMSDLNYKIPQSASTSETADTYYLRNDSIISDEEQEFQKKKNTVTVTNTAISNNENEDDLSLDNSDEYYIQQFFKENNIDPKNSENEQLSSDINLKITYFTKQQKRLATEDEDKEKN</sequence>
<evidence type="ECO:0008006" key="13">
    <source>
        <dbReference type="Google" id="ProtNLM"/>
    </source>
</evidence>
<evidence type="ECO:0000256" key="4">
    <source>
        <dbReference type="ARBA" id="ARBA00022692"/>
    </source>
</evidence>
<keyword evidence="12" id="KW-1185">Reference proteome</keyword>
<feature type="transmembrane region" description="Helical" evidence="10">
    <location>
        <begin position="81"/>
        <end position="103"/>
    </location>
</feature>
<feature type="transmembrane region" description="Helical" evidence="10">
    <location>
        <begin position="31"/>
        <end position="49"/>
    </location>
</feature>
<dbReference type="Pfam" id="PF02076">
    <property type="entry name" value="STE3"/>
    <property type="match status" value="1"/>
</dbReference>
<reference evidence="12" key="1">
    <citation type="submission" date="2016-05" db="EMBL/GenBank/DDBJ databases">
        <title>Comparative genomics of biotechnologically important yeasts.</title>
        <authorList>
            <consortium name="DOE Joint Genome Institute"/>
            <person name="Riley R."/>
            <person name="Haridas S."/>
            <person name="Wolfe K.H."/>
            <person name="Lopes M.R."/>
            <person name="Hittinger C.T."/>
            <person name="Goker M."/>
            <person name="Salamov A."/>
            <person name="Wisecaver J."/>
            <person name="Long T.M."/>
            <person name="Aerts A.L."/>
            <person name="Barry K."/>
            <person name="Choi C."/>
            <person name="Clum A."/>
            <person name="Coughlan A.Y."/>
            <person name="Deshpande S."/>
            <person name="Douglass A.P."/>
            <person name="Hanson S.J."/>
            <person name="Klenk H.-P."/>
            <person name="Labutti K."/>
            <person name="Lapidus A."/>
            <person name="Lindquist E."/>
            <person name="Lipzen A."/>
            <person name="Meier-Kolthoff J.P."/>
            <person name="Ohm R.A."/>
            <person name="Otillar R.P."/>
            <person name="Pangilinan J."/>
            <person name="Peng Y."/>
            <person name="Rokas A."/>
            <person name="Rosa C.A."/>
            <person name="Scheuner C."/>
            <person name="Sibirny A.A."/>
            <person name="Slot J.C."/>
            <person name="Stielow J.B."/>
            <person name="Sun H."/>
            <person name="Kurtzman C.P."/>
            <person name="Blackwell M."/>
            <person name="Grigoriev I.V."/>
            <person name="Jeffries T.W."/>
        </authorList>
    </citation>
    <scope>NUCLEOTIDE SEQUENCE [LARGE SCALE GENOMIC DNA]</scope>
    <source>
        <strain evidence="12">NRRL Y-2460</strain>
    </source>
</reference>
<dbReference type="PANTHER" id="PTHR28097">
    <property type="entry name" value="PHEROMONE A FACTOR RECEPTOR"/>
    <property type="match status" value="1"/>
</dbReference>
<dbReference type="CDD" id="cd14966">
    <property type="entry name" value="7tmD_STE3"/>
    <property type="match status" value="1"/>
</dbReference>
<proteinExistence type="inferred from homology"/>
<evidence type="ECO:0000256" key="7">
    <source>
        <dbReference type="ARBA" id="ARBA00023136"/>
    </source>
</evidence>
<keyword evidence="5 10" id="KW-1133">Transmembrane helix</keyword>
<evidence type="ECO:0000256" key="6">
    <source>
        <dbReference type="ARBA" id="ARBA00023040"/>
    </source>
</evidence>
<evidence type="ECO:0000256" key="5">
    <source>
        <dbReference type="ARBA" id="ARBA00022989"/>
    </source>
</evidence>
<dbReference type="OrthoDB" id="2874149at2759"/>
<evidence type="ECO:0000256" key="2">
    <source>
        <dbReference type="ARBA" id="ARBA00011085"/>
    </source>
</evidence>
<organism evidence="11 12">
    <name type="scientific">Pachysolen tannophilus NRRL Y-2460</name>
    <dbReference type="NCBI Taxonomy" id="669874"/>
    <lineage>
        <taxon>Eukaryota</taxon>
        <taxon>Fungi</taxon>
        <taxon>Dikarya</taxon>
        <taxon>Ascomycota</taxon>
        <taxon>Saccharomycotina</taxon>
        <taxon>Pichiomycetes</taxon>
        <taxon>Pachysolenaceae</taxon>
        <taxon>Pachysolen</taxon>
    </lineage>
</organism>
<evidence type="ECO:0000313" key="12">
    <source>
        <dbReference type="Proteomes" id="UP000094236"/>
    </source>
</evidence>
<dbReference type="AlphaFoldDB" id="A0A1E4U278"/>
<feature type="transmembrane region" description="Helical" evidence="10">
    <location>
        <begin position="268"/>
        <end position="289"/>
    </location>
</feature>
<keyword evidence="8" id="KW-0675">Receptor</keyword>
<evidence type="ECO:0000256" key="1">
    <source>
        <dbReference type="ARBA" id="ARBA00004141"/>
    </source>
</evidence>
<dbReference type="EMBL" id="KV454011">
    <property type="protein sequence ID" value="ODV98100.1"/>
    <property type="molecule type" value="Genomic_DNA"/>
</dbReference>
<comment type="similarity">
    <text evidence="2">Belongs to the G-protein coupled receptor 4 family.</text>
</comment>
<evidence type="ECO:0000256" key="8">
    <source>
        <dbReference type="ARBA" id="ARBA00023170"/>
    </source>
</evidence>
<feature type="transmembrane region" description="Helical" evidence="10">
    <location>
        <begin position="156"/>
        <end position="183"/>
    </location>
</feature>
<keyword evidence="7 10" id="KW-0472">Membrane</keyword>
<keyword evidence="6" id="KW-0297">G-protein coupled receptor</keyword>
<dbReference type="InterPro" id="IPR001499">
    <property type="entry name" value="GPCR_STE3"/>
</dbReference>
<gene>
    <name evidence="11" type="ORF">PACTADRAFT_47921</name>
</gene>
<name>A0A1E4U278_PACTA</name>
<dbReference type="GO" id="GO:0004932">
    <property type="term" value="F:mating-type factor pheromone receptor activity"/>
    <property type="evidence" value="ECO:0007669"/>
    <property type="project" value="InterPro"/>
</dbReference>
<evidence type="ECO:0000256" key="10">
    <source>
        <dbReference type="SAM" id="Phobius"/>
    </source>
</evidence>
<dbReference type="PRINTS" id="PR00899">
    <property type="entry name" value="GPCRSTE3"/>
</dbReference>
<evidence type="ECO:0000313" key="11">
    <source>
        <dbReference type="EMBL" id="ODV98100.1"/>
    </source>
</evidence>
<dbReference type="GO" id="GO:0005886">
    <property type="term" value="C:plasma membrane"/>
    <property type="evidence" value="ECO:0007669"/>
    <property type="project" value="TreeGrafter"/>
</dbReference>
<feature type="transmembrane region" description="Helical" evidence="10">
    <location>
        <begin position="6"/>
        <end position="24"/>
    </location>
</feature>
<protein>
    <recommendedName>
        <fullName evidence="13">Pheromone a factor receptor</fullName>
    </recommendedName>
</protein>
<feature type="transmembrane region" description="Helical" evidence="10">
    <location>
        <begin position="115"/>
        <end position="136"/>
    </location>
</feature>
<keyword evidence="3" id="KW-0589">Pheromone response</keyword>
<evidence type="ECO:0000256" key="3">
    <source>
        <dbReference type="ARBA" id="ARBA00022507"/>
    </source>
</evidence>
<dbReference type="Proteomes" id="UP000094236">
    <property type="component" value="Unassembled WGS sequence"/>
</dbReference>
<evidence type="ECO:0000256" key="9">
    <source>
        <dbReference type="ARBA" id="ARBA00023224"/>
    </source>
</evidence>
<keyword evidence="9" id="KW-0807">Transducer</keyword>